<dbReference type="AlphaFoldDB" id="A0A834SPV0"/>
<reference evidence="1" key="1">
    <citation type="submission" date="2020-09" db="EMBL/GenBank/DDBJ databases">
        <title>Genome-Enabled Discovery of Anthraquinone Biosynthesis in Senna tora.</title>
        <authorList>
            <person name="Kang S.-H."/>
            <person name="Pandey R.P."/>
            <person name="Lee C.-M."/>
            <person name="Sim J.-S."/>
            <person name="Jeong J.-T."/>
            <person name="Choi B.-S."/>
            <person name="Jung M."/>
            <person name="Ginzburg D."/>
            <person name="Zhao K."/>
            <person name="Won S.Y."/>
            <person name="Oh T.-J."/>
            <person name="Yu Y."/>
            <person name="Kim N.-H."/>
            <person name="Lee O.R."/>
            <person name="Lee T.-H."/>
            <person name="Bashyal P."/>
            <person name="Kim T.-S."/>
            <person name="Lee W.-H."/>
            <person name="Kawkins C."/>
            <person name="Kim C.-K."/>
            <person name="Kim J.S."/>
            <person name="Ahn B.O."/>
            <person name="Rhee S.Y."/>
            <person name="Sohng J.K."/>
        </authorList>
    </citation>
    <scope>NUCLEOTIDE SEQUENCE</scope>
    <source>
        <tissue evidence="1">Leaf</tissue>
    </source>
</reference>
<accession>A0A834SPV0</accession>
<proteinExistence type="predicted"/>
<keyword evidence="2" id="KW-1185">Reference proteome</keyword>
<evidence type="ECO:0000313" key="2">
    <source>
        <dbReference type="Proteomes" id="UP000634136"/>
    </source>
</evidence>
<dbReference type="Proteomes" id="UP000634136">
    <property type="component" value="Unassembled WGS sequence"/>
</dbReference>
<organism evidence="1 2">
    <name type="scientific">Senna tora</name>
    <dbReference type="NCBI Taxonomy" id="362788"/>
    <lineage>
        <taxon>Eukaryota</taxon>
        <taxon>Viridiplantae</taxon>
        <taxon>Streptophyta</taxon>
        <taxon>Embryophyta</taxon>
        <taxon>Tracheophyta</taxon>
        <taxon>Spermatophyta</taxon>
        <taxon>Magnoliopsida</taxon>
        <taxon>eudicotyledons</taxon>
        <taxon>Gunneridae</taxon>
        <taxon>Pentapetalae</taxon>
        <taxon>rosids</taxon>
        <taxon>fabids</taxon>
        <taxon>Fabales</taxon>
        <taxon>Fabaceae</taxon>
        <taxon>Caesalpinioideae</taxon>
        <taxon>Cassia clade</taxon>
        <taxon>Senna</taxon>
    </lineage>
</organism>
<evidence type="ECO:0000313" key="1">
    <source>
        <dbReference type="EMBL" id="KAF7806758.1"/>
    </source>
</evidence>
<gene>
    <name evidence="1" type="ORF">G2W53_038919</name>
</gene>
<sequence>MLASNMLKPESISSVANSDTVIPIVVRTLNCESLDIASRGIILSDCVLCKSKCFSFGKFPSSLGNVLIFVPDKSRWCSSTRANTSSIPLSSDGVLLSTSIAFSHSSSVSLLAIALAIVIKASGKPPHFLTMVSARGRINSNSRSSLFPTFSENSCHASMSLKNSTLNLLFASMSLQTSRERVVSTTLHLLFLSGKGTPILSRSSPSQTSSNKSKNFFLLKTLHIFEARSCWDSVPSHEKPNLSPIACWILSATNSLDTKVHITTS</sequence>
<protein>
    <submittedName>
        <fullName evidence="1">Uncharacterized protein</fullName>
    </submittedName>
</protein>
<name>A0A834SPV0_9FABA</name>
<dbReference type="OrthoDB" id="10667209at2759"/>
<dbReference type="EMBL" id="JAAIUW010000012">
    <property type="protein sequence ID" value="KAF7806758.1"/>
    <property type="molecule type" value="Genomic_DNA"/>
</dbReference>
<comment type="caution">
    <text evidence="1">The sequence shown here is derived from an EMBL/GenBank/DDBJ whole genome shotgun (WGS) entry which is preliminary data.</text>
</comment>